<dbReference type="RefSeq" id="WP_119150306.1">
    <property type="nucleotide sequence ID" value="NZ_JBHSOV010000001.1"/>
</dbReference>
<feature type="region of interest" description="Disordered" evidence="1">
    <location>
        <begin position="153"/>
        <end position="174"/>
    </location>
</feature>
<dbReference type="AlphaFoldDB" id="A0A398CTH6"/>
<keyword evidence="2" id="KW-1133">Transmembrane helix</keyword>
<name>A0A398CTH6_9BACL</name>
<gene>
    <name evidence="3" type="ORF">D3H35_16160</name>
</gene>
<feature type="transmembrane region" description="Helical" evidence="2">
    <location>
        <begin position="6"/>
        <end position="25"/>
    </location>
</feature>
<accession>A0A398CTH6</accession>
<feature type="compositionally biased region" description="Polar residues" evidence="1">
    <location>
        <begin position="155"/>
        <end position="171"/>
    </location>
</feature>
<reference evidence="3 4" key="1">
    <citation type="submission" date="2018-09" db="EMBL/GenBank/DDBJ databases">
        <title>Cohnella cavernae sp. nov., isolated from a karst cave.</title>
        <authorList>
            <person name="Zhu H."/>
        </authorList>
    </citation>
    <scope>NUCLEOTIDE SEQUENCE [LARGE SCALE GENOMIC DNA]</scope>
    <source>
        <strain evidence="3 4">K2E09-144</strain>
    </source>
</reference>
<dbReference type="EMBL" id="QXJM01000039">
    <property type="protein sequence ID" value="RIE02264.1"/>
    <property type="molecule type" value="Genomic_DNA"/>
</dbReference>
<comment type="caution">
    <text evidence="3">The sequence shown here is derived from an EMBL/GenBank/DDBJ whole genome shotgun (WGS) entry which is preliminary data.</text>
</comment>
<sequence>MKARYVYLATAALVVAGWLGNYFFYRSGQLPEGAFLRHYIETADLPGATFNLFYAANNRDKRKIVDVRIEELPGLRFYPPSTRASLRHQTIYSLIGHFDIPSSEQDRREDGEPLKIRSVDVRFNDGTMRREEIGEIIVYREKYLQEAGDEAPFEFTSSKGSTDHSGSNSGHATRPAVLTGVTSSWLKRLGPALRIEIKTAGEPTFRPADAGVPLKLDAGDTLSIQYRFDLSASPEVNAMDVYNVLLRPKFKEADGRQSEKIIFANYDPYPTEAEMRSFVRAKREEAP</sequence>
<organism evidence="3 4">
    <name type="scientific">Cohnella faecalis</name>
    <dbReference type="NCBI Taxonomy" id="2315694"/>
    <lineage>
        <taxon>Bacteria</taxon>
        <taxon>Bacillati</taxon>
        <taxon>Bacillota</taxon>
        <taxon>Bacilli</taxon>
        <taxon>Bacillales</taxon>
        <taxon>Paenibacillaceae</taxon>
        <taxon>Cohnella</taxon>
    </lineage>
</organism>
<keyword evidence="2" id="KW-0472">Membrane</keyword>
<evidence type="ECO:0000313" key="3">
    <source>
        <dbReference type="EMBL" id="RIE02264.1"/>
    </source>
</evidence>
<proteinExistence type="predicted"/>
<keyword evidence="2" id="KW-0812">Transmembrane</keyword>
<dbReference type="OrthoDB" id="1905191at2"/>
<protein>
    <submittedName>
        <fullName evidence="3">Uncharacterized protein</fullName>
    </submittedName>
</protein>
<evidence type="ECO:0000256" key="1">
    <source>
        <dbReference type="SAM" id="MobiDB-lite"/>
    </source>
</evidence>
<dbReference type="Proteomes" id="UP000266340">
    <property type="component" value="Unassembled WGS sequence"/>
</dbReference>
<evidence type="ECO:0000313" key="4">
    <source>
        <dbReference type="Proteomes" id="UP000266340"/>
    </source>
</evidence>
<evidence type="ECO:0000256" key="2">
    <source>
        <dbReference type="SAM" id="Phobius"/>
    </source>
</evidence>
<keyword evidence="4" id="KW-1185">Reference proteome</keyword>